<dbReference type="InterPro" id="IPR012318">
    <property type="entry name" value="HTH_CRP"/>
</dbReference>
<protein>
    <submittedName>
        <fullName evidence="6">Transcriptional regulator</fullName>
    </submittedName>
</protein>
<dbReference type="CDD" id="cd00038">
    <property type="entry name" value="CAP_ED"/>
    <property type="match status" value="1"/>
</dbReference>
<dbReference type="GO" id="GO:0003677">
    <property type="term" value="F:DNA binding"/>
    <property type="evidence" value="ECO:0007669"/>
    <property type="project" value="UniProtKB-KW"/>
</dbReference>
<dbReference type="Pfam" id="PF00027">
    <property type="entry name" value="cNMP_binding"/>
    <property type="match status" value="1"/>
</dbReference>
<dbReference type="EMBL" id="AYSV01000005">
    <property type="protein sequence ID" value="ETD73015.1"/>
    <property type="molecule type" value="Genomic_DNA"/>
</dbReference>
<dbReference type="PROSITE" id="PS50042">
    <property type="entry name" value="CNMP_BINDING_3"/>
    <property type="match status" value="1"/>
</dbReference>
<dbReference type="InterPro" id="IPR014710">
    <property type="entry name" value="RmlC-like_jellyroll"/>
</dbReference>
<keyword evidence="7" id="KW-1185">Reference proteome</keyword>
<gene>
    <name evidence="6" type="ORF">V757_00730</name>
</gene>
<dbReference type="GO" id="GO:0003700">
    <property type="term" value="F:DNA-binding transcription factor activity"/>
    <property type="evidence" value="ECO:0007669"/>
    <property type="project" value="TreeGrafter"/>
</dbReference>
<dbReference type="Gene3D" id="1.10.10.10">
    <property type="entry name" value="Winged helix-like DNA-binding domain superfamily/Winged helix DNA-binding domain"/>
    <property type="match status" value="1"/>
</dbReference>
<evidence type="ECO:0000256" key="2">
    <source>
        <dbReference type="ARBA" id="ARBA00023125"/>
    </source>
</evidence>
<dbReference type="PROSITE" id="PS51063">
    <property type="entry name" value="HTH_CRP_2"/>
    <property type="match status" value="1"/>
</dbReference>
<dbReference type="SMART" id="SM00100">
    <property type="entry name" value="cNMP"/>
    <property type="match status" value="1"/>
</dbReference>
<organism evidence="6 7">
    <name type="scientific">Pelistega indica</name>
    <dbReference type="NCBI Taxonomy" id="1414851"/>
    <lineage>
        <taxon>Bacteria</taxon>
        <taxon>Pseudomonadati</taxon>
        <taxon>Pseudomonadota</taxon>
        <taxon>Betaproteobacteria</taxon>
        <taxon>Burkholderiales</taxon>
        <taxon>Alcaligenaceae</taxon>
        <taxon>Pelistega</taxon>
    </lineage>
</organism>
<dbReference type="GO" id="GO:0005829">
    <property type="term" value="C:cytosol"/>
    <property type="evidence" value="ECO:0007669"/>
    <property type="project" value="TreeGrafter"/>
</dbReference>
<evidence type="ECO:0000259" key="4">
    <source>
        <dbReference type="PROSITE" id="PS50042"/>
    </source>
</evidence>
<dbReference type="OrthoDB" id="7643467at2"/>
<accession>V8G9E4</accession>
<dbReference type="SUPFAM" id="SSF46785">
    <property type="entry name" value="Winged helix' DNA-binding domain"/>
    <property type="match status" value="1"/>
</dbReference>
<dbReference type="InterPro" id="IPR036390">
    <property type="entry name" value="WH_DNA-bd_sf"/>
</dbReference>
<reference evidence="6 7" key="1">
    <citation type="submission" date="2013-11" db="EMBL/GenBank/DDBJ databases">
        <title>Genomic analysis of Pelistega sp. HM-7.</title>
        <authorList>
            <person name="Kumbhare S.V."/>
            <person name="Shetty S.A."/>
            <person name="Sharma O."/>
            <person name="Dhotre D.P."/>
        </authorList>
    </citation>
    <scope>NUCLEOTIDE SEQUENCE [LARGE SCALE GENOMIC DNA]</scope>
    <source>
        <strain evidence="6 7">HM-7</strain>
    </source>
</reference>
<keyword evidence="3" id="KW-0804">Transcription</keyword>
<evidence type="ECO:0000256" key="1">
    <source>
        <dbReference type="ARBA" id="ARBA00023015"/>
    </source>
</evidence>
<keyword evidence="1" id="KW-0805">Transcription regulation</keyword>
<sequence length="242" mass="27337">MNKPTLSNESSSIHCASCSLRALCMPCGMTTHEIEQLATLVKDRIRIEKGEYLFRLGQKAEAIYSIRTGSIKTQLDNHQNHKQITGFFLPGEVLGLDALSNDTYLSNAIALEDTEVCVMKNHNLDQISRHVPILQNQIRQLLNSEISRSHQLLLCLGSLKAEQRIATFLLDFSGRFAHLGYSSHEFNLRMNREDIGNFLGLTLETTSRILSKFQKEGFIAIQQKTVRILNRDALKDIVNTAH</sequence>
<comment type="caution">
    <text evidence="6">The sequence shown here is derived from an EMBL/GenBank/DDBJ whole genome shotgun (WGS) entry which is preliminary data.</text>
</comment>
<dbReference type="Proteomes" id="UP000018766">
    <property type="component" value="Unassembled WGS sequence"/>
</dbReference>
<proteinExistence type="predicted"/>
<dbReference type="InterPro" id="IPR000595">
    <property type="entry name" value="cNMP-bd_dom"/>
</dbReference>
<dbReference type="Pfam" id="PF13545">
    <property type="entry name" value="HTH_Crp_2"/>
    <property type="match status" value="1"/>
</dbReference>
<dbReference type="Gene3D" id="2.60.120.10">
    <property type="entry name" value="Jelly Rolls"/>
    <property type="match status" value="1"/>
</dbReference>
<dbReference type="AlphaFoldDB" id="V8G9E4"/>
<dbReference type="CDD" id="cd00092">
    <property type="entry name" value="HTH_CRP"/>
    <property type="match status" value="1"/>
</dbReference>
<dbReference type="PANTHER" id="PTHR24567">
    <property type="entry name" value="CRP FAMILY TRANSCRIPTIONAL REGULATORY PROTEIN"/>
    <property type="match status" value="1"/>
</dbReference>
<dbReference type="InterPro" id="IPR050397">
    <property type="entry name" value="Env_Response_Regulators"/>
</dbReference>
<feature type="domain" description="Cyclic nucleotide-binding" evidence="4">
    <location>
        <begin position="25"/>
        <end position="99"/>
    </location>
</feature>
<dbReference type="SMART" id="SM00419">
    <property type="entry name" value="HTH_CRP"/>
    <property type="match status" value="1"/>
</dbReference>
<dbReference type="PANTHER" id="PTHR24567:SF75">
    <property type="entry name" value="FUMARATE AND NITRATE REDUCTION REGULATORY PROTEIN"/>
    <property type="match status" value="1"/>
</dbReference>
<evidence type="ECO:0000256" key="3">
    <source>
        <dbReference type="ARBA" id="ARBA00023163"/>
    </source>
</evidence>
<name>V8G9E4_9BURK</name>
<dbReference type="PRINTS" id="PR00034">
    <property type="entry name" value="HTHCRP"/>
</dbReference>
<feature type="domain" description="HTH crp-type" evidence="5">
    <location>
        <begin position="159"/>
        <end position="232"/>
    </location>
</feature>
<dbReference type="SUPFAM" id="SSF51206">
    <property type="entry name" value="cAMP-binding domain-like"/>
    <property type="match status" value="1"/>
</dbReference>
<keyword evidence="2" id="KW-0238">DNA-binding</keyword>
<evidence type="ECO:0000259" key="5">
    <source>
        <dbReference type="PROSITE" id="PS51063"/>
    </source>
</evidence>
<evidence type="ECO:0000313" key="7">
    <source>
        <dbReference type="Proteomes" id="UP000018766"/>
    </source>
</evidence>
<evidence type="ECO:0000313" key="6">
    <source>
        <dbReference type="EMBL" id="ETD73015.1"/>
    </source>
</evidence>
<dbReference type="InterPro" id="IPR018490">
    <property type="entry name" value="cNMP-bd_dom_sf"/>
</dbReference>
<dbReference type="FunFam" id="1.10.10.10:FF:000028">
    <property type="entry name" value="Fumarate/nitrate reduction transcriptional regulator Fnr"/>
    <property type="match status" value="1"/>
</dbReference>
<dbReference type="InterPro" id="IPR036388">
    <property type="entry name" value="WH-like_DNA-bd_sf"/>
</dbReference>